<gene>
    <name evidence="1" type="ORF">SM436_01380</name>
</gene>
<organism evidence="1 2">
    <name type="scientific">Actinomadura chokoriensis</name>
    <dbReference type="NCBI Taxonomy" id="454156"/>
    <lineage>
        <taxon>Bacteria</taxon>
        <taxon>Bacillati</taxon>
        <taxon>Actinomycetota</taxon>
        <taxon>Actinomycetes</taxon>
        <taxon>Streptosporangiales</taxon>
        <taxon>Thermomonosporaceae</taxon>
        <taxon>Actinomadura</taxon>
    </lineage>
</organism>
<evidence type="ECO:0000313" key="2">
    <source>
        <dbReference type="Proteomes" id="UP001569904"/>
    </source>
</evidence>
<dbReference type="EMBL" id="JAXCEH010000001">
    <property type="protein sequence ID" value="MFA1552332.1"/>
    <property type="molecule type" value="Genomic_DNA"/>
</dbReference>
<reference evidence="1 2" key="1">
    <citation type="submission" date="2023-11" db="EMBL/GenBank/DDBJ databases">
        <title>Actinomadura monticuli sp. nov., isolated from volcanic ash.</title>
        <authorList>
            <person name="Lee S.D."/>
            <person name="Yang H."/>
            <person name="Kim I.S."/>
        </authorList>
    </citation>
    <scope>NUCLEOTIDE SEQUENCE [LARGE SCALE GENOMIC DNA]</scope>
    <source>
        <strain evidence="1 2">DSM 45346</strain>
    </source>
</reference>
<proteinExistence type="predicted"/>
<dbReference type="RefSeq" id="WP_371938614.1">
    <property type="nucleotide sequence ID" value="NZ_JAXCEH010000001.1"/>
</dbReference>
<protein>
    <submittedName>
        <fullName evidence="1">Uncharacterized protein</fullName>
    </submittedName>
</protein>
<name>A0ABV4QP09_9ACTN</name>
<evidence type="ECO:0000313" key="1">
    <source>
        <dbReference type="EMBL" id="MFA1552332.1"/>
    </source>
</evidence>
<dbReference type="Proteomes" id="UP001569904">
    <property type="component" value="Unassembled WGS sequence"/>
</dbReference>
<accession>A0ABV4QP09</accession>
<comment type="caution">
    <text evidence="1">The sequence shown here is derived from an EMBL/GenBank/DDBJ whole genome shotgun (WGS) entry which is preliminary data.</text>
</comment>
<keyword evidence="2" id="KW-1185">Reference proteome</keyword>
<sequence>MAVLMGLSGLYAAVAAVNAVVIAGAERGTESAVARVTGLSRAQVVRMALIESAAVTRALRDEALADGSGHRPRVTRARRFQSSDGVLAWPRGR</sequence>